<dbReference type="InterPro" id="IPR042236">
    <property type="entry name" value="PI3K_accessory_sf"/>
</dbReference>
<proteinExistence type="predicted"/>
<sequence>MKDINKIIEEYKNYAVLHWKASREGDYKTANKNYAKLTKIYNQLLDSEELREKILLHLLNDENYTVQLWAAAHSLALGKFKEDAVSKLEFISKLSSNEAPSFEAKMTLQEWSEKGILTF</sequence>
<dbReference type="Gene3D" id="1.25.40.70">
    <property type="entry name" value="Phosphatidylinositol 3-kinase, accessory domain (PIK)"/>
    <property type="match status" value="1"/>
</dbReference>
<name>A0A1V4SDA2_RUMHU</name>
<dbReference type="SUPFAM" id="SSF48371">
    <property type="entry name" value="ARM repeat"/>
    <property type="match status" value="1"/>
</dbReference>
<accession>A0A1V4SDA2</accession>
<dbReference type="RefSeq" id="WP_080066673.1">
    <property type="nucleotide sequence ID" value="NZ_MZGX01000043.1"/>
</dbReference>
<dbReference type="InterPro" id="IPR016024">
    <property type="entry name" value="ARM-type_fold"/>
</dbReference>
<gene>
    <name evidence="1" type="ORF">CLHUN_42320</name>
</gene>
<dbReference type="AlphaFoldDB" id="A0A1V4SDA2"/>
<dbReference type="Proteomes" id="UP000191554">
    <property type="component" value="Unassembled WGS sequence"/>
</dbReference>
<organism evidence="1 2">
    <name type="scientific">Ruminiclostridium hungatei</name>
    <name type="common">Clostridium hungatei</name>
    <dbReference type="NCBI Taxonomy" id="48256"/>
    <lineage>
        <taxon>Bacteria</taxon>
        <taxon>Bacillati</taxon>
        <taxon>Bacillota</taxon>
        <taxon>Clostridia</taxon>
        <taxon>Eubacteriales</taxon>
        <taxon>Oscillospiraceae</taxon>
        <taxon>Ruminiclostridium</taxon>
    </lineage>
</organism>
<protein>
    <submittedName>
        <fullName evidence="1">Uncharacterized protein</fullName>
    </submittedName>
</protein>
<evidence type="ECO:0000313" key="2">
    <source>
        <dbReference type="Proteomes" id="UP000191554"/>
    </source>
</evidence>
<dbReference type="EMBL" id="MZGX01000043">
    <property type="protein sequence ID" value="OPX41899.1"/>
    <property type="molecule type" value="Genomic_DNA"/>
</dbReference>
<keyword evidence="2" id="KW-1185">Reference proteome</keyword>
<reference evidence="1 2" key="1">
    <citation type="submission" date="2017-03" db="EMBL/GenBank/DDBJ databases">
        <title>Genome sequence of Clostridium hungatei DSM 14427.</title>
        <authorList>
            <person name="Poehlein A."/>
            <person name="Daniel R."/>
        </authorList>
    </citation>
    <scope>NUCLEOTIDE SEQUENCE [LARGE SCALE GENOMIC DNA]</scope>
    <source>
        <strain evidence="1 2">DSM 14427</strain>
    </source>
</reference>
<comment type="caution">
    <text evidence="1">The sequence shown here is derived from an EMBL/GenBank/DDBJ whole genome shotgun (WGS) entry which is preliminary data.</text>
</comment>
<dbReference type="OrthoDB" id="7866286at2"/>
<evidence type="ECO:0000313" key="1">
    <source>
        <dbReference type="EMBL" id="OPX41899.1"/>
    </source>
</evidence>